<name>A0A0K2TDR5_LEPSM</name>
<feature type="compositionally biased region" description="Basic and acidic residues" evidence="1">
    <location>
        <begin position="682"/>
        <end position="703"/>
    </location>
</feature>
<accession>A0A0K2TDR5</accession>
<dbReference type="SUPFAM" id="SSF57625">
    <property type="entry name" value="Invertebrate chitin-binding proteins"/>
    <property type="match status" value="1"/>
</dbReference>
<dbReference type="OrthoDB" id="10052888at2759"/>
<feature type="non-terminal residue" evidence="3">
    <location>
        <position position="1"/>
    </location>
</feature>
<dbReference type="GO" id="GO:0005576">
    <property type="term" value="C:extracellular region"/>
    <property type="evidence" value="ECO:0007669"/>
    <property type="project" value="InterPro"/>
</dbReference>
<dbReference type="InterPro" id="IPR002557">
    <property type="entry name" value="Chitin-bd_dom"/>
</dbReference>
<feature type="region of interest" description="Disordered" evidence="1">
    <location>
        <begin position="492"/>
        <end position="520"/>
    </location>
</feature>
<dbReference type="Gene3D" id="2.170.140.10">
    <property type="entry name" value="Chitin binding domain"/>
    <property type="match status" value="1"/>
</dbReference>
<dbReference type="Pfam" id="PF01607">
    <property type="entry name" value="CBM_14"/>
    <property type="match status" value="1"/>
</dbReference>
<dbReference type="GO" id="GO:0008061">
    <property type="term" value="F:chitin binding"/>
    <property type="evidence" value="ECO:0007669"/>
    <property type="project" value="InterPro"/>
</dbReference>
<proteinExistence type="predicted"/>
<dbReference type="EMBL" id="HACA01006235">
    <property type="protein sequence ID" value="CDW23596.1"/>
    <property type="molecule type" value="Transcribed_RNA"/>
</dbReference>
<evidence type="ECO:0000259" key="2">
    <source>
        <dbReference type="PROSITE" id="PS50940"/>
    </source>
</evidence>
<feature type="domain" description="Chitin-binding type-2" evidence="2">
    <location>
        <begin position="70"/>
        <end position="130"/>
    </location>
</feature>
<reference evidence="3" key="1">
    <citation type="submission" date="2014-05" db="EMBL/GenBank/DDBJ databases">
        <authorList>
            <person name="Chronopoulou M."/>
        </authorList>
    </citation>
    <scope>NUCLEOTIDE SEQUENCE</scope>
    <source>
        <tissue evidence="3">Whole organism</tissue>
    </source>
</reference>
<organism evidence="3">
    <name type="scientific">Lepeophtheirus salmonis</name>
    <name type="common">Salmon louse</name>
    <name type="synonym">Caligus salmonis</name>
    <dbReference type="NCBI Taxonomy" id="72036"/>
    <lineage>
        <taxon>Eukaryota</taxon>
        <taxon>Metazoa</taxon>
        <taxon>Ecdysozoa</taxon>
        <taxon>Arthropoda</taxon>
        <taxon>Crustacea</taxon>
        <taxon>Multicrustacea</taxon>
        <taxon>Hexanauplia</taxon>
        <taxon>Copepoda</taxon>
        <taxon>Siphonostomatoida</taxon>
        <taxon>Caligidae</taxon>
        <taxon>Lepeophtheirus</taxon>
    </lineage>
</organism>
<dbReference type="InterPro" id="IPR036508">
    <property type="entry name" value="Chitin-bd_dom_sf"/>
</dbReference>
<dbReference type="PANTHER" id="PTHR22933:SF31">
    <property type="entry name" value="FI18007P1"/>
    <property type="match status" value="1"/>
</dbReference>
<dbReference type="AlphaFoldDB" id="A0A0K2TDR5"/>
<feature type="compositionally biased region" description="Polar residues" evidence="1">
    <location>
        <begin position="492"/>
        <end position="519"/>
    </location>
</feature>
<evidence type="ECO:0000256" key="1">
    <source>
        <dbReference type="SAM" id="MobiDB-lite"/>
    </source>
</evidence>
<dbReference type="PANTHER" id="PTHR22933">
    <property type="entry name" value="FI18007P1-RELATED"/>
    <property type="match status" value="1"/>
</dbReference>
<feature type="region of interest" description="Disordered" evidence="1">
    <location>
        <begin position="672"/>
        <end position="703"/>
    </location>
</feature>
<protein>
    <submittedName>
        <fullName evidence="3">Putative LOC100879113 [Megachile rotundata]</fullName>
    </submittedName>
</protein>
<dbReference type="SMART" id="SM00494">
    <property type="entry name" value="ChtBD2"/>
    <property type="match status" value="1"/>
</dbReference>
<evidence type="ECO:0000313" key="3">
    <source>
        <dbReference type="EMBL" id="CDW23596.1"/>
    </source>
</evidence>
<sequence length="734" mass="85920">IHLSQQTSHDRTLYSKQLRIDESLNEVPLGLAKVSPLPKKTLKIVKKKKEITNPSKNNKFPIYDEIPATNFSCNLLKLKKGYYADTEAGCQVYHYCHEDGRQDSFLCPKGTIFNLNVTVCDWWYNAKCSGSKVRIEATNTSTIYAQSEEKTDFSNHIERFSRSNINEQSDFYYYDYKSNPEVEDDYYYDDYDHEYSEYSGDEYDDSQSYYDEDNNIQTTEIYKNGFIDLFATTTPTVSPFEALALANKKPDISVQQQSNDLKRRQEIILQRQKNEYITKQQELNARINAQNRLLSLSTPSPKNIERRQSVYTSDLNRSTMFALQNHNQQNQFNRQENNRAHLLHNQHQQGHITQNERHQEQPRYQNIVQSKERFQIPRNDQQQLLHQQGYIAHSEKQQEQPYYQHLVQPKPKINYNGNGANVPSQQQYFHSVPVNTQNYINNRQFSIVHTTPKSFHQNNEHTPQNIYQRESSVHSNEDINLNYRQIPQYQNTNHFRSNNNANFEQPNQKPTHYSNQNPRDVNPYSKDEISIQWRPKATSGFVPGYEPSPTDNPMLSKINTNNQHYYTQNTVTQIPKAEIHPTLLVDLAARLYSEKDEVNQNQQKHLHKIGKNCYAFEESGVSLIGGAERCIDGPHHHHQHESSLESPKAISHLLQNDRFRAQLNQPEIITADPLSLPSFNSDPKRPIRKKDDSKIQTQRNHQERIHISKQIPRKESSTPWSFRQFSLIRNIFGV</sequence>
<dbReference type="PROSITE" id="PS50940">
    <property type="entry name" value="CHIT_BIND_II"/>
    <property type="match status" value="1"/>
</dbReference>
<dbReference type="InterPro" id="IPR052976">
    <property type="entry name" value="Scoloptoxin-like"/>
</dbReference>